<evidence type="ECO:0000256" key="3">
    <source>
        <dbReference type="ARBA" id="ARBA00022777"/>
    </source>
</evidence>
<evidence type="ECO:0000256" key="1">
    <source>
        <dbReference type="ARBA" id="ARBA00009156"/>
    </source>
</evidence>
<dbReference type="SUPFAM" id="SSF53067">
    <property type="entry name" value="Actin-like ATPase domain"/>
    <property type="match status" value="2"/>
</dbReference>
<dbReference type="Pfam" id="PF00370">
    <property type="entry name" value="FGGY_N"/>
    <property type="match status" value="1"/>
</dbReference>
<dbReference type="PANTHER" id="PTHR43095">
    <property type="entry name" value="SUGAR KINASE"/>
    <property type="match status" value="1"/>
</dbReference>
<dbReference type="GO" id="GO:0005975">
    <property type="term" value="P:carbohydrate metabolic process"/>
    <property type="evidence" value="ECO:0007669"/>
    <property type="project" value="InterPro"/>
</dbReference>
<evidence type="ECO:0000256" key="4">
    <source>
        <dbReference type="RuleBase" id="RU003733"/>
    </source>
</evidence>
<dbReference type="InterPro" id="IPR000577">
    <property type="entry name" value="Carb_kinase_FGGY"/>
</dbReference>
<dbReference type="GO" id="GO:0016301">
    <property type="term" value="F:kinase activity"/>
    <property type="evidence" value="ECO:0007669"/>
    <property type="project" value="UniProtKB-KW"/>
</dbReference>
<organism evidence="7 8">
    <name type="scientific">Salicibibacter halophilus</name>
    <dbReference type="NCBI Taxonomy" id="2502791"/>
    <lineage>
        <taxon>Bacteria</taxon>
        <taxon>Bacillati</taxon>
        <taxon>Bacillota</taxon>
        <taxon>Bacilli</taxon>
        <taxon>Bacillales</taxon>
        <taxon>Bacillaceae</taxon>
        <taxon>Salicibibacter</taxon>
    </lineage>
</organism>
<evidence type="ECO:0000313" key="8">
    <source>
        <dbReference type="Proteomes" id="UP000319756"/>
    </source>
</evidence>
<dbReference type="AlphaFoldDB" id="A0A514LEY8"/>
<dbReference type="RefSeq" id="WP_142087506.1">
    <property type="nucleotide sequence ID" value="NZ_CP035485.1"/>
</dbReference>
<dbReference type="CDD" id="cd07770">
    <property type="entry name" value="ASKHA_NBD_FGGY_GntK"/>
    <property type="match status" value="1"/>
</dbReference>
<dbReference type="InterPro" id="IPR018485">
    <property type="entry name" value="FGGY_C"/>
</dbReference>
<name>A0A514LEY8_9BACI</name>
<dbReference type="PROSITE" id="PS00933">
    <property type="entry name" value="FGGY_KINASES_1"/>
    <property type="match status" value="1"/>
</dbReference>
<gene>
    <name evidence="7" type="ORF">EPH95_03790</name>
</gene>
<dbReference type="KEGG" id="sale:EPH95_03790"/>
<dbReference type="InterPro" id="IPR018483">
    <property type="entry name" value="Carb_kinase_FGGY_CS"/>
</dbReference>
<dbReference type="PROSITE" id="PS00445">
    <property type="entry name" value="FGGY_KINASES_2"/>
    <property type="match status" value="1"/>
</dbReference>
<dbReference type="Pfam" id="PF02782">
    <property type="entry name" value="FGGY_C"/>
    <property type="match status" value="1"/>
</dbReference>
<feature type="domain" description="Carbohydrate kinase FGGY N-terminal" evidence="5">
    <location>
        <begin position="4"/>
        <end position="237"/>
    </location>
</feature>
<evidence type="ECO:0000313" key="7">
    <source>
        <dbReference type="EMBL" id="QDI90410.1"/>
    </source>
</evidence>
<keyword evidence="3 4" id="KW-0418">Kinase</keyword>
<dbReference type="OrthoDB" id="9805576at2"/>
<evidence type="ECO:0000259" key="6">
    <source>
        <dbReference type="Pfam" id="PF02782"/>
    </source>
</evidence>
<dbReference type="InterPro" id="IPR043129">
    <property type="entry name" value="ATPase_NBD"/>
</dbReference>
<dbReference type="PANTHER" id="PTHR43095:SF2">
    <property type="entry name" value="GLUCONOKINASE"/>
    <property type="match status" value="1"/>
</dbReference>
<dbReference type="Gene3D" id="3.30.420.40">
    <property type="match status" value="2"/>
</dbReference>
<proteinExistence type="inferred from homology"/>
<protein>
    <submittedName>
        <fullName evidence="7">Gluconate kinase</fullName>
    </submittedName>
</protein>
<comment type="similarity">
    <text evidence="1 4">Belongs to the FGGY kinase family.</text>
</comment>
<reference evidence="8" key="1">
    <citation type="submission" date="2019-01" db="EMBL/GenBank/DDBJ databases">
        <title>Genomic analysis of Salicibibacter sp. NKC3-5.</title>
        <authorList>
            <person name="Oh Y.J."/>
        </authorList>
    </citation>
    <scope>NUCLEOTIDE SEQUENCE [LARGE SCALE GENOMIC DNA]</scope>
    <source>
        <strain evidence="8">NKC3-5</strain>
    </source>
</reference>
<dbReference type="GO" id="GO:0016773">
    <property type="term" value="F:phosphotransferase activity, alcohol group as acceptor"/>
    <property type="evidence" value="ECO:0007669"/>
    <property type="project" value="InterPro"/>
</dbReference>
<evidence type="ECO:0000259" key="5">
    <source>
        <dbReference type="Pfam" id="PF00370"/>
    </source>
</evidence>
<dbReference type="InterPro" id="IPR018484">
    <property type="entry name" value="FGGY_N"/>
</dbReference>
<accession>A0A514LEY8</accession>
<keyword evidence="8" id="KW-1185">Reference proteome</keyword>
<keyword evidence="2 4" id="KW-0808">Transferase</keyword>
<dbReference type="Proteomes" id="UP000319756">
    <property type="component" value="Chromosome"/>
</dbReference>
<dbReference type="PIRSF" id="PIRSF000538">
    <property type="entry name" value="GlpK"/>
    <property type="match status" value="1"/>
</dbReference>
<dbReference type="EMBL" id="CP035485">
    <property type="protein sequence ID" value="QDI90410.1"/>
    <property type="molecule type" value="Genomic_DNA"/>
</dbReference>
<dbReference type="InterPro" id="IPR050406">
    <property type="entry name" value="FGGY_Carb_Kinase"/>
</dbReference>
<evidence type="ECO:0000256" key="2">
    <source>
        <dbReference type="ARBA" id="ARBA00022679"/>
    </source>
</evidence>
<sequence>MQSIYVGIDIGTTGVKAVLFNKKGQERYKAHRTYPLHSPTPEIAEQDANEVLEQTFAVLDEARTFCSRERFSIRSVSFSSAMHSLLCVDKKGKPITPLITWADKRSSDVTKHRQENGDAQGFYERTGTPVHPMSPFAKLIWMKENDPKKAVKTAKVIGIKEYVFWHLFNEYVMDESLASATGLMNIHERTWDQEALSRAGITEEQLPRLVPTTEVFYDQNNTPFVIGASDGVLSNLGAGAIESGEVALTIGTSAAIRSASHKPYVDEKGRTFCYLLTDGLWIIGGPVNNGGIVLQWLVEELVKDETVPPDQATEAVMALAEQVPPGANGLMFLPFLTGERAPLWDPNATASYIGLTRAHTREDMIRSALEGTTFNIYSVLLALQELIGIPKKIYASGGFSRSTTWKQIVADVFEQPLHFAKSYESSAFGAVILGMYALGDIDDLAHFKDNDKTEETIMPNQANIPLYRDLTSLYLELSRSIAQHFERLSALQAKQLYT</sequence>
<feature type="domain" description="Carbohydrate kinase FGGY C-terminal" evidence="6">
    <location>
        <begin position="247"/>
        <end position="438"/>
    </location>
</feature>